<accession>A0ABW2UA30</accession>
<organism evidence="4 5">
    <name type="scientific">Hymenobacter humi</name>
    <dbReference type="NCBI Taxonomy" id="1411620"/>
    <lineage>
        <taxon>Bacteria</taxon>
        <taxon>Pseudomonadati</taxon>
        <taxon>Bacteroidota</taxon>
        <taxon>Cytophagia</taxon>
        <taxon>Cytophagales</taxon>
        <taxon>Hymenobacteraceae</taxon>
        <taxon>Hymenobacter</taxon>
    </lineage>
</organism>
<protein>
    <submittedName>
        <fullName evidence="4">Amidohydrolase</fullName>
    </submittedName>
</protein>
<comment type="caution">
    <text evidence="4">The sequence shown here is derived from an EMBL/GenBank/DDBJ whole genome shotgun (WGS) entry which is preliminary data.</text>
</comment>
<feature type="compositionally biased region" description="Basic and acidic residues" evidence="1">
    <location>
        <begin position="396"/>
        <end position="411"/>
    </location>
</feature>
<evidence type="ECO:0000313" key="4">
    <source>
        <dbReference type="EMBL" id="MFC7669754.1"/>
    </source>
</evidence>
<dbReference type="PANTHER" id="PTHR30575">
    <property type="entry name" value="PEPTIDASE M20"/>
    <property type="match status" value="1"/>
</dbReference>
<dbReference type="InterPro" id="IPR036264">
    <property type="entry name" value="Bact_exopeptidase_dim_dom"/>
</dbReference>
<dbReference type="Gene3D" id="3.40.630.10">
    <property type="entry name" value="Zn peptidases"/>
    <property type="match status" value="1"/>
</dbReference>
<dbReference type="EMBL" id="JBHTEK010000001">
    <property type="protein sequence ID" value="MFC7669754.1"/>
    <property type="molecule type" value="Genomic_DNA"/>
</dbReference>
<evidence type="ECO:0000256" key="1">
    <source>
        <dbReference type="SAM" id="MobiDB-lite"/>
    </source>
</evidence>
<feature type="domain" description="Peptidase M20 dimerisation" evidence="3">
    <location>
        <begin position="217"/>
        <end position="309"/>
    </location>
</feature>
<gene>
    <name evidence="4" type="ORF">ACFQT0_22075</name>
</gene>
<dbReference type="Proteomes" id="UP001596513">
    <property type="component" value="Unassembled WGS sequence"/>
</dbReference>
<feature type="chain" id="PRO_5045063881" evidence="2">
    <location>
        <begin position="25"/>
        <end position="509"/>
    </location>
</feature>
<evidence type="ECO:0000259" key="3">
    <source>
        <dbReference type="Pfam" id="PF07687"/>
    </source>
</evidence>
<dbReference type="InterPro" id="IPR011650">
    <property type="entry name" value="Peptidase_M20_dimer"/>
</dbReference>
<keyword evidence="5" id="KW-1185">Reference proteome</keyword>
<feature type="compositionally biased region" description="Basic residues" evidence="1">
    <location>
        <begin position="373"/>
        <end position="395"/>
    </location>
</feature>
<dbReference type="InterPro" id="IPR052030">
    <property type="entry name" value="Peptidase_M20/M20A_hydrolases"/>
</dbReference>
<dbReference type="SUPFAM" id="SSF55031">
    <property type="entry name" value="Bacterial exopeptidase dimerisation domain"/>
    <property type="match status" value="1"/>
</dbReference>
<evidence type="ECO:0000313" key="5">
    <source>
        <dbReference type="Proteomes" id="UP001596513"/>
    </source>
</evidence>
<keyword evidence="2" id="KW-0732">Signal</keyword>
<sequence>MKKTTYSLLCLLSAGLLAAGPALAPIQSAEVEAVKAQAVKDLEGRYADYKKVALSIWGFAEVGYKETKSSALLQKTLRDNGFTVQAGVADIPTAFVATYGSGKPVIGILAEYDALPGLSQQASAEKKPVAGLDAGHGCGHNLFGTASVAAGIELKKLIKEGKFKGTVKVYGSPAEEGGSGKVYLVRAGLFKGVDAVVHWHPSNQNTSMMASYIANTSAKFRFHGIASHAAASPQRGRSALDGVEALDHMVNMMREHVPQETRIHYVITDGGKAPNVVPDFAEVYYYVRHPNRDNVKDVFARVVKAAEGAALGTGTTMDYEIIGGTHEPAAQRNPGPRAASEPGAGGRRELHAGGNRVWQTDSGHAGLCGARGGGRRQHRTLCAPRRRRQLRRGRRELRGAHRGPDGRHLDSGHAGPQLAGRGLQRPGSGHQGHDGGRQNHDPHGHRPVYQPRACWPKPPPSLSRTWAIISTSLCSETANPRSTTATSSSKAAIFISQPLRSWLNQLNQG</sequence>
<feature type="signal peptide" evidence="2">
    <location>
        <begin position="1"/>
        <end position="24"/>
    </location>
</feature>
<proteinExistence type="predicted"/>
<dbReference type="NCBIfam" id="TIGR01891">
    <property type="entry name" value="amidohydrolases"/>
    <property type="match status" value="1"/>
</dbReference>
<dbReference type="InterPro" id="IPR017439">
    <property type="entry name" value="Amidohydrolase"/>
</dbReference>
<dbReference type="PANTHER" id="PTHR30575:SF0">
    <property type="entry name" value="XAA-ARG DIPEPTIDASE"/>
    <property type="match status" value="1"/>
</dbReference>
<feature type="region of interest" description="Disordered" evidence="1">
    <location>
        <begin position="326"/>
        <end position="448"/>
    </location>
</feature>
<name>A0ABW2UA30_9BACT</name>
<dbReference type="RefSeq" id="WP_380205234.1">
    <property type="nucleotide sequence ID" value="NZ_JBHTEK010000001.1"/>
</dbReference>
<feature type="compositionally biased region" description="Basic and acidic residues" evidence="1">
    <location>
        <begin position="431"/>
        <end position="444"/>
    </location>
</feature>
<reference evidence="5" key="1">
    <citation type="journal article" date="2019" name="Int. J. Syst. Evol. Microbiol.">
        <title>The Global Catalogue of Microorganisms (GCM) 10K type strain sequencing project: providing services to taxonomists for standard genome sequencing and annotation.</title>
        <authorList>
            <consortium name="The Broad Institute Genomics Platform"/>
            <consortium name="The Broad Institute Genome Sequencing Center for Infectious Disease"/>
            <person name="Wu L."/>
            <person name="Ma J."/>
        </authorList>
    </citation>
    <scope>NUCLEOTIDE SEQUENCE [LARGE SCALE GENOMIC DNA]</scope>
    <source>
        <strain evidence="5">JCM 19635</strain>
    </source>
</reference>
<evidence type="ECO:0000256" key="2">
    <source>
        <dbReference type="SAM" id="SignalP"/>
    </source>
</evidence>
<dbReference type="SUPFAM" id="SSF53187">
    <property type="entry name" value="Zn-dependent exopeptidases"/>
    <property type="match status" value="1"/>
</dbReference>
<dbReference type="Pfam" id="PF07687">
    <property type="entry name" value="M20_dimer"/>
    <property type="match status" value="1"/>
</dbReference>